<proteinExistence type="predicted"/>
<dbReference type="EMBL" id="BKCJ011767496">
    <property type="protein sequence ID" value="GFD51243.1"/>
    <property type="molecule type" value="Genomic_DNA"/>
</dbReference>
<accession>A0A699WWS2</accession>
<feature type="non-terminal residue" evidence="2">
    <location>
        <position position="1"/>
    </location>
</feature>
<evidence type="ECO:0000313" key="2">
    <source>
        <dbReference type="EMBL" id="GFD51243.1"/>
    </source>
</evidence>
<name>A0A699WWS2_TANCI</name>
<evidence type="ECO:0000256" key="1">
    <source>
        <dbReference type="SAM" id="MobiDB-lite"/>
    </source>
</evidence>
<reference evidence="2" key="1">
    <citation type="journal article" date="2019" name="Sci. Rep.">
        <title>Draft genome of Tanacetum cinerariifolium, the natural source of mosquito coil.</title>
        <authorList>
            <person name="Yamashiro T."/>
            <person name="Shiraishi A."/>
            <person name="Satake H."/>
            <person name="Nakayama K."/>
        </authorList>
    </citation>
    <scope>NUCLEOTIDE SEQUENCE</scope>
</reference>
<dbReference type="AlphaFoldDB" id="A0A699WWS2"/>
<protein>
    <submittedName>
        <fullName evidence="2">Uncharacterized protein</fullName>
    </submittedName>
</protein>
<sequence length="33" mass="3679">LGLNVSSEEGQGVEDDEDELYRDVNINLEGRDV</sequence>
<organism evidence="2">
    <name type="scientific">Tanacetum cinerariifolium</name>
    <name type="common">Dalmatian daisy</name>
    <name type="synonym">Chrysanthemum cinerariifolium</name>
    <dbReference type="NCBI Taxonomy" id="118510"/>
    <lineage>
        <taxon>Eukaryota</taxon>
        <taxon>Viridiplantae</taxon>
        <taxon>Streptophyta</taxon>
        <taxon>Embryophyta</taxon>
        <taxon>Tracheophyta</taxon>
        <taxon>Spermatophyta</taxon>
        <taxon>Magnoliopsida</taxon>
        <taxon>eudicotyledons</taxon>
        <taxon>Gunneridae</taxon>
        <taxon>Pentapetalae</taxon>
        <taxon>asterids</taxon>
        <taxon>campanulids</taxon>
        <taxon>Asterales</taxon>
        <taxon>Asteraceae</taxon>
        <taxon>Asteroideae</taxon>
        <taxon>Anthemideae</taxon>
        <taxon>Anthemidinae</taxon>
        <taxon>Tanacetum</taxon>
    </lineage>
</organism>
<feature type="region of interest" description="Disordered" evidence="1">
    <location>
        <begin position="1"/>
        <end position="33"/>
    </location>
</feature>
<comment type="caution">
    <text evidence="2">The sequence shown here is derived from an EMBL/GenBank/DDBJ whole genome shotgun (WGS) entry which is preliminary data.</text>
</comment>
<feature type="compositionally biased region" description="Acidic residues" evidence="1">
    <location>
        <begin position="11"/>
        <end position="20"/>
    </location>
</feature>
<gene>
    <name evidence="2" type="ORF">Tci_923212</name>
</gene>